<evidence type="ECO:0000313" key="1">
    <source>
        <dbReference type="EMBL" id="KFI28678.1"/>
    </source>
</evidence>
<keyword evidence="1" id="KW-0808">Transferase</keyword>
<keyword evidence="2" id="KW-1185">Reference proteome</keyword>
<gene>
    <name evidence="1" type="ORF">CN97_18200</name>
</gene>
<accession>A0A086Y328</accession>
<dbReference type="AlphaFoldDB" id="A0A086Y328"/>
<proteinExistence type="predicted"/>
<dbReference type="PROSITE" id="PS51186">
    <property type="entry name" value="GNAT"/>
    <property type="match status" value="1"/>
</dbReference>
<dbReference type="STRING" id="195105.CN97_18200"/>
<dbReference type="GO" id="GO:0016747">
    <property type="term" value="F:acyltransferase activity, transferring groups other than amino-acyl groups"/>
    <property type="evidence" value="ECO:0007669"/>
    <property type="project" value="InterPro"/>
</dbReference>
<dbReference type="RefSeq" id="WP_035711658.1">
    <property type="nucleotide sequence ID" value="NZ_CAMIFG010000002.1"/>
</dbReference>
<name>A0A086Y328_9RHOB</name>
<dbReference type="Pfam" id="PF00583">
    <property type="entry name" value="Acetyltransf_1"/>
    <property type="match status" value="1"/>
</dbReference>
<organism evidence="1 2">
    <name type="scientific">Haematobacter massiliensis</name>
    <dbReference type="NCBI Taxonomy" id="195105"/>
    <lineage>
        <taxon>Bacteria</taxon>
        <taxon>Pseudomonadati</taxon>
        <taxon>Pseudomonadota</taxon>
        <taxon>Alphaproteobacteria</taxon>
        <taxon>Rhodobacterales</taxon>
        <taxon>Paracoccaceae</taxon>
        <taxon>Haematobacter</taxon>
    </lineage>
</organism>
<dbReference type="InterPro" id="IPR016181">
    <property type="entry name" value="Acyl_CoA_acyltransferase"/>
</dbReference>
<sequence>MTGTLEDGYTPVPKGKLATVVTWLEMTSPPPVEPPDWPRGISFERVAPPAPAEYRKLFRAIGQNLLWVSRLKMPDEILTATLSHPEVNLFYLLRDGVPIGLVELDFRTAEVCELAFFGLAEGETGRGLGKPMMHAALTAAWARPVSKVWLHTCHFDHPSALAFYQRMGFRPVEMRVEVLDDPRLSGLLPRDAAPQVPLID</sequence>
<dbReference type="PANTHER" id="PTHR43800:SF1">
    <property type="entry name" value="PEPTIDYL-LYSINE N-ACETYLTRANSFERASE YJAB"/>
    <property type="match status" value="1"/>
</dbReference>
<dbReference type="Proteomes" id="UP000028826">
    <property type="component" value="Unassembled WGS sequence"/>
</dbReference>
<dbReference type="Gene3D" id="3.40.630.30">
    <property type="match status" value="1"/>
</dbReference>
<dbReference type="OrthoDB" id="275336at2"/>
<dbReference type="eggNOG" id="COG0456">
    <property type="taxonomic scope" value="Bacteria"/>
</dbReference>
<dbReference type="SUPFAM" id="SSF55729">
    <property type="entry name" value="Acyl-CoA N-acyltransferases (Nat)"/>
    <property type="match status" value="1"/>
</dbReference>
<dbReference type="CDD" id="cd04301">
    <property type="entry name" value="NAT_SF"/>
    <property type="match status" value="1"/>
</dbReference>
<evidence type="ECO:0000313" key="2">
    <source>
        <dbReference type="Proteomes" id="UP000028826"/>
    </source>
</evidence>
<dbReference type="EMBL" id="JGYG01000007">
    <property type="protein sequence ID" value="KFI28678.1"/>
    <property type="molecule type" value="Genomic_DNA"/>
</dbReference>
<comment type="caution">
    <text evidence="1">The sequence shown here is derived from an EMBL/GenBank/DDBJ whole genome shotgun (WGS) entry which is preliminary data.</text>
</comment>
<dbReference type="InterPro" id="IPR000182">
    <property type="entry name" value="GNAT_dom"/>
</dbReference>
<protein>
    <submittedName>
        <fullName evidence="1">GCN5 family acetyltransferase</fullName>
    </submittedName>
</protein>
<dbReference type="PANTHER" id="PTHR43800">
    <property type="entry name" value="PEPTIDYL-LYSINE N-ACETYLTRANSFERASE YJAB"/>
    <property type="match status" value="1"/>
</dbReference>
<reference evidence="1 2" key="1">
    <citation type="submission" date="2014-03" db="EMBL/GenBank/DDBJ databases">
        <title>Genome of Haematobacter massiliensis CCUG 47968.</title>
        <authorList>
            <person name="Wang D."/>
            <person name="Wang G."/>
        </authorList>
    </citation>
    <scope>NUCLEOTIDE SEQUENCE [LARGE SCALE GENOMIC DNA]</scope>
    <source>
        <strain evidence="1 2">CCUG 47968</strain>
    </source>
</reference>